<evidence type="ECO:0000313" key="3">
    <source>
        <dbReference type="Proteomes" id="UP000321523"/>
    </source>
</evidence>
<feature type="chain" id="PRO_5022233447" description="PRC-barrel domain-containing protein" evidence="1">
    <location>
        <begin position="23"/>
        <end position="138"/>
    </location>
</feature>
<evidence type="ECO:0008006" key="4">
    <source>
        <dbReference type="Google" id="ProtNLM"/>
    </source>
</evidence>
<evidence type="ECO:0000256" key="1">
    <source>
        <dbReference type="SAM" id="SignalP"/>
    </source>
</evidence>
<accession>A0A512E3T1</accession>
<reference evidence="2 3" key="1">
    <citation type="submission" date="2019-07" db="EMBL/GenBank/DDBJ databases">
        <title>Whole genome shotgun sequence of Skermanella aerolata NBRC 106429.</title>
        <authorList>
            <person name="Hosoyama A."/>
            <person name="Uohara A."/>
            <person name="Ohji S."/>
            <person name="Ichikawa N."/>
        </authorList>
    </citation>
    <scope>NUCLEOTIDE SEQUENCE [LARGE SCALE GENOMIC DNA]</scope>
    <source>
        <strain evidence="2 3">NBRC 106429</strain>
    </source>
</reference>
<dbReference type="Proteomes" id="UP000321523">
    <property type="component" value="Unassembled WGS sequence"/>
</dbReference>
<dbReference type="EMBL" id="BJYZ01000079">
    <property type="protein sequence ID" value="GEO43384.1"/>
    <property type="molecule type" value="Genomic_DNA"/>
</dbReference>
<keyword evidence="3" id="KW-1185">Reference proteome</keyword>
<dbReference type="AlphaFoldDB" id="A0A512E3T1"/>
<comment type="caution">
    <text evidence="2">The sequence shown here is derived from an EMBL/GenBank/DDBJ whole genome shotgun (WGS) entry which is preliminary data.</text>
</comment>
<sequence>MRWKIYFFVVVLAVGISGNAIAQYSNTPAGQNYDAKILGHTPADLQGRTLQTSSGESLGKFEGIVRSGPSVFGVVSLLNKASRHVVSLTEFRIDREGRMTTSLSAEDIASKEKYESEIGYQEVAGDDMTVGDAVSSFD</sequence>
<evidence type="ECO:0000313" key="2">
    <source>
        <dbReference type="EMBL" id="GEO43384.1"/>
    </source>
</evidence>
<name>A0A512E3T1_9PROT</name>
<keyword evidence="1" id="KW-0732">Signal</keyword>
<gene>
    <name evidence="2" type="ORF">SAE02_75320</name>
</gene>
<feature type="signal peptide" evidence="1">
    <location>
        <begin position="1"/>
        <end position="22"/>
    </location>
</feature>
<protein>
    <recommendedName>
        <fullName evidence="4">PRC-barrel domain-containing protein</fullName>
    </recommendedName>
</protein>
<dbReference type="RefSeq" id="WP_044437518.1">
    <property type="nucleotide sequence ID" value="NZ_BJYZ01000079.1"/>
</dbReference>
<proteinExistence type="predicted"/>
<organism evidence="2 3">
    <name type="scientific">Skermanella aerolata</name>
    <dbReference type="NCBI Taxonomy" id="393310"/>
    <lineage>
        <taxon>Bacteria</taxon>
        <taxon>Pseudomonadati</taxon>
        <taxon>Pseudomonadota</taxon>
        <taxon>Alphaproteobacteria</taxon>
        <taxon>Rhodospirillales</taxon>
        <taxon>Azospirillaceae</taxon>
        <taxon>Skermanella</taxon>
    </lineage>
</organism>